<feature type="domain" description="Stress-response A/B barrel" evidence="1">
    <location>
        <begin position="2"/>
        <end position="92"/>
    </location>
</feature>
<organism evidence="2 3">
    <name type="scientific">Nitratireductor pacificus pht-3B</name>
    <dbReference type="NCBI Taxonomy" id="391937"/>
    <lineage>
        <taxon>Bacteria</taxon>
        <taxon>Pseudomonadati</taxon>
        <taxon>Pseudomonadota</taxon>
        <taxon>Alphaproteobacteria</taxon>
        <taxon>Hyphomicrobiales</taxon>
        <taxon>Phyllobacteriaceae</taxon>
        <taxon>Nitratireductor</taxon>
    </lineage>
</organism>
<keyword evidence="3" id="KW-1185">Reference proteome</keyword>
<dbReference type="SMART" id="SM00886">
    <property type="entry name" value="Dabb"/>
    <property type="match status" value="1"/>
</dbReference>
<dbReference type="Proteomes" id="UP000006786">
    <property type="component" value="Unassembled WGS sequence"/>
</dbReference>
<name>K2NA46_9HYPH</name>
<dbReference type="RefSeq" id="WP_008593345.1">
    <property type="nucleotide sequence ID" value="NZ_AMRM01000001.1"/>
</dbReference>
<evidence type="ECO:0000259" key="1">
    <source>
        <dbReference type="PROSITE" id="PS51502"/>
    </source>
</evidence>
<dbReference type="Gene3D" id="3.30.70.100">
    <property type="match status" value="1"/>
</dbReference>
<dbReference type="OrthoDB" id="9813140at2"/>
<dbReference type="PROSITE" id="PS51502">
    <property type="entry name" value="S_R_A_B_BARREL"/>
    <property type="match status" value="1"/>
</dbReference>
<gene>
    <name evidence="2" type="ORF">NA2_01405</name>
</gene>
<dbReference type="EMBL" id="AMRM01000001">
    <property type="protein sequence ID" value="EKF20993.1"/>
    <property type="molecule type" value="Genomic_DNA"/>
</dbReference>
<dbReference type="eggNOG" id="ENOG5032T7W">
    <property type="taxonomic scope" value="Bacteria"/>
</dbReference>
<accession>K2NA46</accession>
<comment type="caution">
    <text evidence="2">The sequence shown here is derived from an EMBL/GenBank/DDBJ whole genome shotgun (WGS) entry which is preliminary data.</text>
</comment>
<dbReference type="SUPFAM" id="SSF54909">
    <property type="entry name" value="Dimeric alpha+beta barrel"/>
    <property type="match status" value="1"/>
</dbReference>
<dbReference type="Pfam" id="PF07876">
    <property type="entry name" value="Dabb"/>
    <property type="match status" value="1"/>
</dbReference>
<evidence type="ECO:0000313" key="3">
    <source>
        <dbReference type="Proteomes" id="UP000006786"/>
    </source>
</evidence>
<proteinExistence type="predicted"/>
<protein>
    <submittedName>
        <fullName evidence="2">Stress responsive alpha-beta barrel</fullName>
    </submittedName>
</protein>
<sequence length="110" mass="12362">MIRHIVFFSARDEADVGRIADKLGMLGDIPHADFFEVGLNRKVDQLGSEVDVVVYGEFRDEEALAAYKAHPVYAECIRQVRPLREMRIAADFVSSVSTAPRVLLDAQRTL</sequence>
<evidence type="ECO:0000313" key="2">
    <source>
        <dbReference type="EMBL" id="EKF20993.1"/>
    </source>
</evidence>
<dbReference type="AlphaFoldDB" id="K2NA46"/>
<dbReference type="InterPro" id="IPR011008">
    <property type="entry name" value="Dimeric_a/b-barrel"/>
</dbReference>
<dbReference type="PATRIC" id="fig|391937.3.peg.293"/>
<dbReference type="InterPro" id="IPR013097">
    <property type="entry name" value="Dabb"/>
</dbReference>
<reference evidence="2 3" key="1">
    <citation type="journal article" date="2012" name="J. Bacteriol.">
        <title>Genome Sequence of Nitratireductor pacificus Type Strain pht-3B.</title>
        <authorList>
            <person name="Lai Q."/>
            <person name="Li G."/>
            <person name="Shao Z."/>
        </authorList>
    </citation>
    <scope>NUCLEOTIDE SEQUENCE [LARGE SCALE GENOMIC DNA]</scope>
    <source>
        <strain evidence="3">pht-3B</strain>
    </source>
</reference>